<dbReference type="AlphaFoldDB" id="A0A1S0U7C3"/>
<feature type="compositionally biased region" description="Polar residues" evidence="1">
    <location>
        <begin position="13"/>
        <end position="22"/>
    </location>
</feature>
<dbReference type="OrthoDB" id="5869141at2759"/>
<evidence type="ECO:0000256" key="1">
    <source>
        <dbReference type="SAM" id="MobiDB-lite"/>
    </source>
</evidence>
<dbReference type="RefSeq" id="XP_020303679.1">
    <property type="nucleotide sequence ID" value="XM_020445914.1"/>
</dbReference>
<dbReference type="GeneID" id="9939418"/>
<sequence>MRGGSMLLRGNESEGNIFSLAQFTGHDMDITDEEHHSEPEENNSEEENNENQVNDDARNQPETFQDPGDNVSDEYKPFDNNSSSSLSPAIIKKKIDTVLHFASLPVAEDGTVEFLLYQSWHTNHDTSMNPSLPADFFSVEHVLQREKELYNPGSHLLQNLIDQVKSLVLWKKPNSSVFCGKLEGRNTVPEVVEGRNTVPEAVEGRNTVPEAVEGRNTVPEVGLLVSIGYQERLQQTVTAQNDNSGNNFKHLPLSSPQFSSCLLAASGQSVLNYLAQFNLNASLSGTPAVTAISQLLHKPSSSVIKFM</sequence>
<organism evidence="2">
    <name type="scientific">Loa loa</name>
    <name type="common">Eye worm</name>
    <name type="synonym">Filaria loa</name>
    <dbReference type="NCBI Taxonomy" id="7209"/>
    <lineage>
        <taxon>Eukaryota</taxon>
        <taxon>Metazoa</taxon>
        <taxon>Ecdysozoa</taxon>
        <taxon>Nematoda</taxon>
        <taxon>Chromadorea</taxon>
        <taxon>Rhabditida</taxon>
        <taxon>Spirurina</taxon>
        <taxon>Spiruromorpha</taxon>
        <taxon>Filarioidea</taxon>
        <taxon>Onchocercidae</taxon>
        <taxon>Loa</taxon>
    </lineage>
</organism>
<gene>
    <name evidence="2" type="ORF">LOAG_02031</name>
</gene>
<evidence type="ECO:0000313" key="2">
    <source>
        <dbReference type="EMBL" id="EFO26449.2"/>
    </source>
</evidence>
<accession>A0A1S0U7C3</accession>
<protein>
    <submittedName>
        <fullName evidence="2">Uncharacterized protein</fullName>
    </submittedName>
</protein>
<reference evidence="2" key="1">
    <citation type="submission" date="2012-04" db="EMBL/GenBank/DDBJ databases">
        <title>The Genome Sequence of Loa loa.</title>
        <authorList>
            <consortium name="The Broad Institute Genome Sequencing Platform"/>
            <consortium name="Broad Institute Genome Sequencing Center for Infectious Disease"/>
            <person name="Nutman T.B."/>
            <person name="Fink D.L."/>
            <person name="Russ C."/>
            <person name="Young S."/>
            <person name="Zeng Q."/>
            <person name="Gargeya S."/>
            <person name="Alvarado L."/>
            <person name="Berlin A."/>
            <person name="Chapman S.B."/>
            <person name="Chen Z."/>
            <person name="Freedman E."/>
            <person name="Gellesch M."/>
            <person name="Goldberg J."/>
            <person name="Griggs A."/>
            <person name="Gujja S."/>
            <person name="Heilman E.R."/>
            <person name="Heiman D."/>
            <person name="Howarth C."/>
            <person name="Mehta T."/>
            <person name="Neiman D."/>
            <person name="Pearson M."/>
            <person name="Roberts A."/>
            <person name="Saif S."/>
            <person name="Shea T."/>
            <person name="Shenoy N."/>
            <person name="Sisk P."/>
            <person name="Stolte C."/>
            <person name="Sykes S."/>
            <person name="White J."/>
            <person name="Yandava C."/>
            <person name="Haas B."/>
            <person name="Henn M.R."/>
            <person name="Nusbaum C."/>
            <person name="Birren B."/>
        </authorList>
    </citation>
    <scope>NUCLEOTIDE SEQUENCE [LARGE SCALE GENOMIC DNA]</scope>
</reference>
<name>A0A1S0U7C3_LOALO</name>
<dbReference type="CTD" id="9939418"/>
<proteinExistence type="predicted"/>
<dbReference type="OMA" id="WMPLEGE"/>
<feature type="compositionally biased region" description="Acidic residues" evidence="1">
    <location>
        <begin position="40"/>
        <end position="49"/>
    </location>
</feature>
<dbReference type="KEGG" id="loa:LOAG_02031"/>
<dbReference type="InParanoid" id="A0A1S0U7C3"/>
<feature type="region of interest" description="Disordered" evidence="1">
    <location>
        <begin position="1"/>
        <end position="86"/>
    </location>
</feature>
<feature type="compositionally biased region" description="Basic and acidic residues" evidence="1">
    <location>
        <begin position="26"/>
        <end position="39"/>
    </location>
</feature>
<dbReference type="EMBL" id="JH712145">
    <property type="protein sequence ID" value="EFO26449.2"/>
    <property type="molecule type" value="Genomic_DNA"/>
</dbReference>